<evidence type="ECO:0000256" key="1">
    <source>
        <dbReference type="SAM" id="SignalP"/>
    </source>
</evidence>
<feature type="signal peptide" evidence="1">
    <location>
        <begin position="1"/>
        <end position="19"/>
    </location>
</feature>
<dbReference type="PANTHER" id="PTHR33272:SF7">
    <property type="entry name" value="MINOR CAPSID PROTEIN"/>
    <property type="match status" value="1"/>
</dbReference>
<keyword evidence="1" id="KW-0732">Signal</keyword>
<dbReference type="STRING" id="1561998.A0A1I7U2P4"/>
<dbReference type="PANTHER" id="PTHR33272">
    <property type="entry name" value="PROTEIN CBG22877-RELATED"/>
    <property type="match status" value="1"/>
</dbReference>
<keyword evidence="2" id="KW-1185">Reference proteome</keyword>
<dbReference type="WBParaSite" id="Csp11.Scaffold629.g14242.t1">
    <property type="protein sequence ID" value="Csp11.Scaffold629.g14242.t1"/>
    <property type="gene ID" value="Csp11.Scaffold629.g14242"/>
</dbReference>
<dbReference type="Proteomes" id="UP000095282">
    <property type="component" value="Unplaced"/>
</dbReference>
<dbReference type="Pfam" id="PF14747">
    <property type="entry name" value="DUF4473"/>
    <property type="match status" value="1"/>
</dbReference>
<reference evidence="3" key="1">
    <citation type="submission" date="2016-11" db="UniProtKB">
        <authorList>
            <consortium name="WormBaseParasite"/>
        </authorList>
    </citation>
    <scope>IDENTIFICATION</scope>
</reference>
<evidence type="ECO:0000313" key="2">
    <source>
        <dbReference type="Proteomes" id="UP000095282"/>
    </source>
</evidence>
<dbReference type="eggNOG" id="ENOG502TIAA">
    <property type="taxonomic scope" value="Eukaryota"/>
</dbReference>
<accession>A0A1I7U2P4</accession>
<protein>
    <submittedName>
        <fullName evidence="3">Secreted protein</fullName>
    </submittedName>
</protein>
<sequence>MNFTWSCVFVALLAVSVFAGEEDAKNYLQELTDAGVSQETAQTLVNIATQHANDGNDPASSGRVIFQTILDETNAAIAKAPAADQEAYKNFVEDKKNQYEKPEVQNADEE</sequence>
<name>A0A1I7U2P4_9PELO</name>
<evidence type="ECO:0000313" key="3">
    <source>
        <dbReference type="WBParaSite" id="Csp11.Scaffold629.g14242.t1"/>
    </source>
</evidence>
<dbReference type="InterPro" id="IPR027913">
    <property type="entry name" value="DUF4473"/>
</dbReference>
<organism evidence="2 3">
    <name type="scientific">Caenorhabditis tropicalis</name>
    <dbReference type="NCBI Taxonomy" id="1561998"/>
    <lineage>
        <taxon>Eukaryota</taxon>
        <taxon>Metazoa</taxon>
        <taxon>Ecdysozoa</taxon>
        <taxon>Nematoda</taxon>
        <taxon>Chromadorea</taxon>
        <taxon>Rhabditida</taxon>
        <taxon>Rhabditina</taxon>
        <taxon>Rhabditomorpha</taxon>
        <taxon>Rhabditoidea</taxon>
        <taxon>Rhabditidae</taxon>
        <taxon>Peloderinae</taxon>
        <taxon>Caenorhabditis</taxon>
    </lineage>
</organism>
<dbReference type="AlphaFoldDB" id="A0A1I7U2P4"/>
<feature type="chain" id="PRO_5009308348" evidence="1">
    <location>
        <begin position="20"/>
        <end position="110"/>
    </location>
</feature>
<proteinExistence type="predicted"/>